<dbReference type="EMBL" id="CM042041">
    <property type="protein sequence ID" value="KAI3712559.1"/>
    <property type="molecule type" value="Genomic_DNA"/>
</dbReference>
<reference evidence="1 2" key="2">
    <citation type="journal article" date="2022" name="Mol. Ecol. Resour.">
        <title>The genomes of chicory, endive, great burdock and yacon provide insights into Asteraceae paleo-polyploidization history and plant inulin production.</title>
        <authorList>
            <person name="Fan W."/>
            <person name="Wang S."/>
            <person name="Wang H."/>
            <person name="Wang A."/>
            <person name="Jiang F."/>
            <person name="Liu H."/>
            <person name="Zhao H."/>
            <person name="Xu D."/>
            <person name="Zhang Y."/>
        </authorList>
    </citation>
    <scope>NUCLEOTIDE SEQUENCE [LARGE SCALE GENOMIC DNA]</scope>
    <source>
        <strain evidence="2">cv. Yunnan</strain>
        <tissue evidence="1">Leaves</tissue>
    </source>
</reference>
<protein>
    <submittedName>
        <fullName evidence="1">Uncharacterized protein</fullName>
    </submittedName>
</protein>
<proteinExistence type="predicted"/>
<keyword evidence="2" id="KW-1185">Reference proteome</keyword>
<evidence type="ECO:0000313" key="2">
    <source>
        <dbReference type="Proteomes" id="UP001056120"/>
    </source>
</evidence>
<sequence length="483" mass="54429">MVAVTVVVQRKLQAVERPPQLRLLASLYKRLFINKTQEKHFELLINRQRWLRTNRSLSNGSFRCNTLSESYQYLSNLFLSNGTLWDQMTKPLLRKRWLFPDEMQIGFMGHENNFPFLIQKDISVMKNMLVIEEGEDSAVKCRERRRRRMAVKGEGNKKCALKTTTNLIGNMETTPPLYGTMSASNAGRSFRSNELMPAGDQRVPTFFGVFDGQVSAVCKEQMHVIIKEELMHVKVVGDGGDESWRSAVNRSFQRTYEMALKQCSSSLICRCNPQLSLMGSSVVVSIVTKECMVVANCGDSLAVLCREGRPIPLSDYHKVVTDYGTLCRVNWLAKQYTNVSGYQVSSLGLKEARQQQQYWYDLLWVVGASRENRVGSSCGQSRENARVGSSLGPTVEVNQVRSSSRLFIQVTRVGSSLGLSDEVQEVRSSSRPSVRVTGVGSSSGLTVQVHEVRSSSRLFVEFSGVGILKRLGMKKMARVYFFN</sequence>
<organism evidence="1 2">
    <name type="scientific">Smallanthus sonchifolius</name>
    <dbReference type="NCBI Taxonomy" id="185202"/>
    <lineage>
        <taxon>Eukaryota</taxon>
        <taxon>Viridiplantae</taxon>
        <taxon>Streptophyta</taxon>
        <taxon>Embryophyta</taxon>
        <taxon>Tracheophyta</taxon>
        <taxon>Spermatophyta</taxon>
        <taxon>Magnoliopsida</taxon>
        <taxon>eudicotyledons</taxon>
        <taxon>Gunneridae</taxon>
        <taxon>Pentapetalae</taxon>
        <taxon>asterids</taxon>
        <taxon>campanulids</taxon>
        <taxon>Asterales</taxon>
        <taxon>Asteraceae</taxon>
        <taxon>Asteroideae</taxon>
        <taxon>Heliantheae alliance</taxon>
        <taxon>Millerieae</taxon>
        <taxon>Smallanthus</taxon>
    </lineage>
</organism>
<comment type="caution">
    <text evidence="1">The sequence shown here is derived from an EMBL/GenBank/DDBJ whole genome shotgun (WGS) entry which is preliminary data.</text>
</comment>
<name>A0ACB9AQP9_9ASTR</name>
<reference evidence="2" key="1">
    <citation type="journal article" date="2022" name="Mol. Ecol. Resour.">
        <title>The genomes of chicory, endive, great burdock and yacon provide insights into Asteraceae palaeo-polyploidization history and plant inulin production.</title>
        <authorList>
            <person name="Fan W."/>
            <person name="Wang S."/>
            <person name="Wang H."/>
            <person name="Wang A."/>
            <person name="Jiang F."/>
            <person name="Liu H."/>
            <person name="Zhao H."/>
            <person name="Xu D."/>
            <person name="Zhang Y."/>
        </authorList>
    </citation>
    <scope>NUCLEOTIDE SEQUENCE [LARGE SCALE GENOMIC DNA]</scope>
    <source>
        <strain evidence="2">cv. Yunnan</strain>
    </source>
</reference>
<dbReference type="Proteomes" id="UP001056120">
    <property type="component" value="Linkage Group LG24"/>
</dbReference>
<accession>A0ACB9AQP9</accession>
<gene>
    <name evidence="1" type="ORF">L1987_71118</name>
</gene>
<evidence type="ECO:0000313" key="1">
    <source>
        <dbReference type="EMBL" id="KAI3712559.1"/>
    </source>
</evidence>